<keyword evidence="2" id="KW-0446">Lipid-binding</keyword>
<dbReference type="Gene3D" id="1.10.110.10">
    <property type="entry name" value="Plant lipid-transfer and hydrophobic proteins"/>
    <property type="match status" value="2"/>
</dbReference>
<feature type="domain" description="Bifunctional inhibitor/plant lipid transfer protein/seed storage helical" evidence="4">
    <location>
        <begin position="198"/>
        <end position="283"/>
    </location>
</feature>
<protein>
    <recommendedName>
        <fullName evidence="2">Non-specific lipid-transfer protein</fullName>
    </recommendedName>
</protein>
<evidence type="ECO:0000313" key="5">
    <source>
        <dbReference type="EMBL" id="KAK8565951.1"/>
    </source>
</evidence>
<comment type="function">
    <text evidence="2">Plant non-specific lipid-transfer proteins transfer phospholipids as well as galactolipids across membranes. May play a role in wax or cutin deposition in the cell walls of expanding epidermal cells and certain secretory tissues.</text>
</comment>
<dbReference type="InterPro" id="IPR000528">
    <property type="entry name" value="Plant_nsLTP"/>
</dbReference>
<sequence>MMQESISSFTFFLEIANLNDICIRRSCQGFITAVVIFQFPIAPTFAIYTPCIWALPFTIFTQTFTQTPTLTRRKMKGAVVSVFVMLAMFQFTVKQGDADVSCDRVRSSLVNCVPFLTGTQAVPTSACCIGVSTLQTMAATTADKQAACDCVKDTAASMPSIKEDAAASLPTKCNVQINFPISRNTDCKNIQEQAAISCIQVRSLLVGCIPYLTGNQAVPSAECCGGVSRLPTIAVTTEDKQAACNCARDTAASMPTIKEDAAASLPAKCNVQVSFPISKNIDCSK</sequence>
<accession>A0ABR2EXX5</accession>
<keyword evidence="3" id="KW-0812">Transmembrane</keyword>
<dbReference type="Pfam" id="PF00234">
    <property type="entry name" value="Tryp_alpha_amyl"/>
    <property type="match status" value="2"/>
</dbReference>
<evidence type="ECO:0000256" key="3">
    <source>
        <dbReference type="SAM" id="Phobius"/>
    </source>
</evidence>
<keyword evidence="2" id="KW-0813">Transport</keyword>
<name>A0ABR2EXX5_9ROSI</name>
<dbReference type="Proteomes" id="UP001472677">
    <property type="component" value="Unassembled WGS sequence"/>
</dbReference>
<gene>
    <name evidence="5" type="ORF">V6N12_059495</name>
</gene>
<keyword evidence="6" id="KW-1185">Reference proteome</keyword>
<evidence type="ECO:0000256" key="1">
    <source>
        <dbReference type="ARBA" id="ARBA00009748"/>
    </source>
</evidence>
<comment type="similarity">
    <text evidence="1 2">Belongs to the plant LTP family.</text>
</comment>
<feature type="transmembrane region" description="Helical" evidence="3">
    <location>
        <begin position="45"/>
        <end position="65"/>
    </location>
</feature>
<keyword evidence="3" id="KW-0472">Membrane</keyword>
<proteinExistence type="inferred from homology"/>
<evidence type="ECO:0000259" key="4">
    <source>
        <dbReference type="SMART" id="SM00499"/>
    </source>
</evidence>
<dbReference type="InterPro" id="IPR016140">
    <property type="entry name" value="Bifunc_inhib/LTP/seed_store"/>
</dbReference>
<keyword evidence="3" id="KW-1133">Transmembrane helix</keyword>
<reference evidence="5 6" key="1">
    <citation type="journal article" date="2024" name="G3 (Bethesda)">
        <title>Genome assembly of Hibiscus sabdariffa L. provides insights into metabolisms of medicinal natural products.</title>
        <authorList>
            <person name="Kim T."/>
        </authorList>
    </citation>
    <scope>NUCLEOTIDE SEQUENCE [LARGE SCALE GENOMIC DNA]</scope>
    <source>
        <strain evidence="5">TK-2024</strain>
        <tissue evidence="5">Old leaves</tissue>
    </source>
</reference>
<dbReference type="CDD" id="cd01960">
    <property type="entry name" value="nsLTP1"/>
    <property type="match status" value="2"/>
</dbReference>
<dbReference type="EMBL" id="JBBPBM010000010">
    <property type="protein sequence ID" value="KAK8565951.1"/>
    <property type="molecule type" value="Genomic_DNA"/>
</dbReference>
<organism evidence="5 6">
    <name type="scientific">Hibiscus sabdariffa</name>
    <name type="common">roselle</name>
    <dbReference type="NCBI Taxonomy" id="183260"/>
    <lineage>
        <taxon>Eukaryota</taxon>
        <taxon>Viridiplantae</taxon>
        <taxon>Streptophyta</taxon>
        <taxon>Embryophyta</taxon>
        <taxon>Tracheophyta</taxon>
        <taxon>Spermatophyta</taxon>
        <taxon>Magnoliopsida</taxon>
        <taxon>eudicotyledons</taxon>
        <taxon>Gunneridae</taxon>
        <taxon>Pentapetalae</taxon>
        <taxon>rosids</taxon>
        <taxon>malvids</taxon>
        <taxon>Malvales</taxon>
        <taxon>Malvaceae</taxon>
        <taxon>Malvoideae</taxon>
        <taxon>Hibiscus</taxon>
    </lineage>
</organism>
<dbReference type="InterPro" id="IPR036312">
    <property type="entry name" value="Bifun_inhib/LTP/seed_sf"/>
</dbReference>
<feature type="domain" description="Bifunctional inhibitor/plant lipid transfer protein/seed storage helical" evidence="4">
    <location>
        <begin position="102"/>
        <end position="187"/>
    </location>
</feature>
<evidence type="ECO:0000256" key="2">
    <source>
        <dbReference type="RuleBase" id="RU000628"/>
    </source>
</evidence>
<dbReference type="PRINTS" id="PR00382">
    <property type="entry name" value="LIPIDTRNSFER"/>
</dbReference>
<dbReference type="PANTHER" id="PTHR33076">
    <property type="entry name" value="NON-SPECIFIC LIPID-TRANSFER PROTEIN 2-RELATED"/>
    <property type="match status" value="1"/>
</dbReference>
<comment type="caution">
    <text evidence="5">The sequence shown here is derived from an EMBL/GenBank/DDBJ whole genome shotgun (WGS) entry which is preliminary data.</text>
</comment>
<dbReference type="SUPFAM" id="SSF47699">
    <property type="entry name" value="Bifunctional inhibitor/lipid-transfer protein/seed storage 2S albumin"/>
    <property type="match status" value="2"/>
</dbReference>
<dbReference type="PROSITE" id="PS00597">
    <property type="entry name" value="PLANT_LTP"/>
    <property type="match status" value="1"/>
</dbReference>
<dbReference type="SMART" id="SM00499">
    <property type="entry name" value="AAI"/>
    <property type="match status" value="2"/>
</dbReference>
<evidence type="ECO:0000313" key="6">
    <source>
        <dbReference type="Proteomes" id="UP001472677"/>
    </source>
</evidence>